<keyword evidence="4 6" id="KW-1133">Transmembrane helix</keyword>
<dbReference type="PANTHER" id="PTHR12608:SF9">
    <property type="entry name" value="GDT1-LIKE PROTEIN 3"/>
    <property type="match status" value="1"/>
</dbReference>
<dbReference type="PANTHER" id="PTHR12608">
    <property type="entry name" value="TRANSMEMBRANE PROTEIN HTP-1 RELATED"/>
    <property type="match status" value="1"/>
</dbReference>
<comment type="caution">
    <text evidence="7">The sequence shown here is derived from an EMBL/GenBank/DDBJ whole genome shotgun (WGS) entry which is preliminary data.</text>
</comment>
<evidence type="ECO:0000256" key="2">
    <source>
        <dbReference type="ARBA" id="ARBA00009190"/>
    </source>
</evidence>
<feature type="transmembrane region" description="Helical" evidence="6">
    <location>
        <begin position="74"/>
        <end position="99"/>
    </location>
</feature>
<evidence type="ECO:0000313" key="7">
    <source>
        <dbReference type="EMBL" id="CAK0834662.1"/>
    </source>
</evidence>
<feature type="transmembrane region" description="Helical" evidence="6">
    <location>
        <begin position="105"/>
        <end position="124"/>
    </location>
</feature>
<comment type="similarity">
    <text evidence="2 6">Belongs to the GDT1 family.</text>
</comment>
<dbReference type="EMBL" id="CAUYUJ010012825">
    <property type="protein sequence ID" value="CAK0834662.1"/>
    <property type="molecule type" value="Genomic_DNA"/>
</dbReference>
<evidence type="ECO:0000313" key="8">
    <source>
        <dbReference type="Proteomes" id="UP001189429"/>
    </source>
</evidence>
<comment type="subcellular location">
    <subcellularLocation>
        <location evidence="1 6">Membrane</location>
        <topology evidence="1 6">Multi-pass membrane protein</topology>
    </subcellularLocation>
</comment>
<keyword evidence="5 6" id="KW-0472">Membrane</keyword>
<reference evidence="7" key="1">
    <citation type="submission" date="2023-10" db="EMBL/GenBank/DDBJ databases">
        <authorList>
            <person name="Chen Y."/>
            <person name="Shah S."/>
            <person name="Dougan E. K."/>
            <person name="Thang M."/>
            <person name="Chan C."/>
        </authorList>
    </citation>
    <scope>NUCLEOTIDE SEQUENCE [LARGE SCALE GENOMIC DNA]</scope>
</reference>
<dbReference type="Pfam" id="PF01169">
    <property type="entry name" value="GDT1"/>
    <property type="match status" value="1"/>
</dbReference>
<evidence type="ECO:0000256" key="3">
    <source>
        <dbReference type="ARBA" id="ARBA00022692"/>
    </source>
</evidence>
<evidence type="ECO:0000256" key="4">
    <source>
        <dbReference type="ARBA" id="ARBA00022989"/>
    </source>
</evidence>
<dbReference type="InterPro" id="IPR001727">
    <property type="entry name" value="GDT1-like"/>
</dbReference>
<proteinExistence type="inferred from homology"/>
<gene>
    <name evidence="7" type="ORF">PCOR1329_LOCUS32031</name>
</gene>
<evidence type="ECO:0000256" key="1">
    <source>
        <dbReference type="ARBA" id="ARBA00004141"/>
    </source>
</evidence>
<accession>A0ABN9SS27</accession>
<name>A0ABN9SS27_9DINO</name>
<comment type="caution">
    <text evidence="6">Lacks conserved residue(s) required for the propagation of feature annotation.</text>
</comment>
<keyword evidence="8" id="KW-1185">Reference proteome</keyword>
<dbReference type="Proteomes" id="UP001189429">
    <property type="component" value="Unassembled WGS sequence"/>
</dbReference>
<sequence>MAQFLAANATGVVSVDALPGAFTPLQAITNFDWQLDKNPTEALWSAFAMIMATELGGDETFIIAAVMSMRHPKFTVLAGALSALYFMTVLSAFLGVVLPNLISQATVHSCATVLYCFFGARLMWIGARGEEENKEEDDSRRLRTR</sequence>
<evidence type="ECO:0000256" key="6">
    <source>
        <dbReference type="RuleBase" id="RU365102"/>
    </source>
</evidence>
<keyword evidence="3 6" id="KW-0812">Transmembrane</keyword>
<evidence type="ECO:0000256" key="5">
    <source>
        <dbReference type="ARBA" id="ARBA00023136"/>
    </source>
</evidence>
<protein>
    <recommendedName>
        <fullName evidence="6">GDT1 family protein</fullName>
    </recommendedName>
</protein>
<organism evidence="7 8">
    <name type="scientific">Prorocentrum cordatum</name>
    <dbReference type="NCBI Taxonomy" id="2364126"/>
    <lineage>
        <taxon>Eukaryota</taxon>
        <taxon>Sar</taxon>
        <taxon>Alveolata</taxon>
        <taxon>Dinophyceae</taxon>
        <taxon>Prorocentrales</taxon>
        <taxon>Prorocentraceae</taxon>
        <taxon>Prorocentrum</taxon>
    </lineage>
</organism>